<comment type="caution">
    <text evidence="2">The sequence shown here is derived from an EMBL/GenBank/DDBJ whole genome shotgun (WGS) entry which is preliminary data.</text>
</comment>
<sequence>MNKKHGHSDTMDREKDNNASKKITPKLKNANKQKSAAVSNNNETSQKFVTEKKTKVPVGPTNTSEGLLHWDLSNKETRPKSSIQAANAHHQGDNI</sequence>
<evidence type="ECO:0000313" key="2">
    <source>
        <dbReference type="EMBL" id="KAJ3665116.1"/>
    </source>
</evidence>
<feature type="region of interest" description="Disordered" evidence="1">
    <location>
        <begin position="1"/>
        <end position="95"/>
    </location>
</feature>
<feature type="compositionally biased region" description="Basic and acidic residues" evidence="1">
    <location>
        <begin position="7"/>
        <end position="19"/>
    </location>
</feature>
<dbReference type="EMBL" id="JALNTZ010000001">
    <property type="protein sequence ID" value="KAJ3665116.1"/>
    <property type="molecule type" value="Genomic_DNA"/>
</dbReference>
<feature type="compositionally biased region" description="Polar residues" evidence="1">
    <location>
        <begin position="32"/>
        <end position="48"/>
    </location>
</feature>
<name>A0AA38J135_9CUCU</name>
<keyword evidence="3" id="KW-1185">Reference proteome</keyword>
<evidence type="ECO:0000313" key="3">
    <source>
        <dbReference type="Proteomes" id="UP001168821"/>
    </source>
</evidence>
<dbReference type="AlphaFoldDB" id="A0AA38J135"/>
<accession>A0AA38J135</accession>
<proteinExistence type="predicted"/>
<protein>
    <submittedName>
        <fullName evidence="2">Uncharacterized protein</fullName>
    </submittedName>
</protein>
<organism evidence="2 3">
    <name type="scientific">Zophobas morio</name>
    <dbReference type="NCBI Taxonomy" id="2755281"/>
    <lineage>
        <taxon>Eukaryota</taxon>
        <taxon>Metazoa</taxon>
        <taxon>Ecdysozoa</taxon>
        <taxon>Arthropoda</taxon>
        <taxon>Hexapoda</taxon>
        <taxon>Insecta</taxon>
        <taxon>Pterygota</taxon>
        <taxon>Neoptera</taxon>
        <taxon>Endopterygota</taxon>
        <taxon>Coleoptera</taxon>
        <taxon>Polyphaga</taxon>
        <taxon>Cucujiformia</taxon>
        <taxon>Tenebrionidae</taxon>
        <taxon>Zophobas</taxon>
    </lineage>
</organism>
<evidence type="ECO:0000256" key="1">
    <source>
        <dbReference type="SAM" id="MobiDB-lite"/>
    </source>
</evidence>
<gene>
    <name evidence="2" type="ORF">Zmor_000629</name>
</gene>
<dbReference type="Proteomes" id="UP001168821">
    <property type="component" value="Unassembled WGS sequence"/>
</dbReference>
<reference evidence="2" key="1">
    <citation type="journal article" date="2023" name="G3 (Bethesda)">
        <title>Whole genome assemblies of Zophobas morio and Tenebrio molitor.</title>
        <authorList>
            <person name="Kaur S."/>
            <person name="Stinson S.A."/>
            <person name="diCenzo G.C."/>
        </authorList>
    </citation>
    <scope>NUCLEOTIDE SEQUENCE</scope>
    <source>
        <strain evidence="2">QUZm001</strain>
    </source>
</reference>